<dbReference type="InterPro" id="IPR035976">
    <property type="entry name" value="Sushi/SCR/CCP_sf"/>
</dbReference>
<dbReference type="Pfam" id="PF00084">
    <property type="entry name" value="Sushi"/>
    <property type="match status" value="1"/>
</dbReference>
<evidence type="ECO:0000256" key="5">
    <source>
        <dbReference type="ARBA" id="ARBA00023180"/>
    </source>
</evidence>
<dbReference type="AlphaFoldDB" id="A0AA40FKT9"/>
<keyword evidence="3" id="KW-0677">Repeat</keyword>
<dbReference type="PANTHER" id="PTHR46393:SF7">
    <property type="entry name" value="COMPLEMENT C2"/>
    <property type="match status" value="1"/>
</dbReference>
<sequence length="117" mass="12735">MSIHGGVQTCVLLEAGNVSVQVTTVQCPKPENPVNGNAVYTSYAYNSIVSYECKYGYTVVGATTRRCGADRKWTGKTPTCQEINCGSPGVLYNGWIENIEAGESHDARPICIPRRVY</sequence>
<dbReference type="Gene3D" id="2.10.70.10">
    <property type="entry name" value="Complement Module, domain 1"/>
    <property type="match status" value="1"/>
</dbReference>
<dbReference type="SUPFAM" id="SSF57535">
    <property type="entry name" value="Complement control module/SCR domain"/>
    <property type="match status" value="1"/>
</dbReference>
<evidence type="ECO:0000256" key="4">
    <source>
        <dbReference type="ARBA" id="ARBA00023157"/>
    </source>
</evidence>
<organism evidence="8 9">
    <name type="scientific">Melipona bicolor</name>
    <dbReference type="NCBI Taxonomy" id="60889"/>
    <lineage>
        <taxon>Eukaryota</taxon>
        <taxon>Metazoa</taxon>
        <taxon>Ecdysozoa</taxon>
        <taxon>Arthropoda</taxon>
        <taxon>Hexapoda</taxon>
        <taxon>Insecta</taxon>
        <taxon>Pterygota</taxon>
        <taxon>Neoptera</taxon>
        <taxon>Endopterygota</taxon>
        <taxon>Hymenoptera</taxon>
        <taxon>Apocrita</taxon>
        <taxon>Aculeata</taxon>
        <taxon>Apoidea</taxon>
        <taxon>Anthophila</taxon>
        <taxon>Apidae</taxon>
        <taxon>Melipona</taxon>
    </lineage>
</organism>
<dbReference type="EMBL" id="JAHYIQ010000028">
    <property type="protein sequence ID" value="KAK1120973.1"/>
    <property type="molecule type" value="Genomic_DNA"/>
</dbReference>
<keyword evidence="2" id="KW-0732">Signal</keyword>
<gene>
    <name evidence="8" type="ORF">K0M31_010757</name>
</gene>
<dbReference type="PANTHER" id="PTHR46393">
    <property type="entry name" value="SUSHI DOMAIN-CONTAINING PROTEIN"/>
    <property type="match status" value="1"/>
</dbReference>
<accession>A0AA40FKT9</accession>
<evidence type="ECO:0000256" key="3">
    <source>
        <dbReference type="ARBA" id="ARBA00022737"/>
    </source>
</evidence>
<dbReference type="SMART" id="SM00032">
    <property type="entry name" value="CCP"/>
    <property type="match status" value="1"/>
</dbReference>
<evidence type="ECO:0000256" key="2">
    <source>
        <dbReference type="ARBA" id="ARBA00022729"/>
    </source>
</evidence>
<dbReference type="InterPro" id="IPR000436">
    <property type="entry name" value="Sushi_SCR_CCP_dom"/>
</dbReference>
<name>A0AA40FKT9_9HYME</name>
<feature type="domain" description="Sushi" evidence="7">
    <location>
        <begin position="25"/>
        <end position="82"/>
    </location>
</feature>
<evidence type="ECO:0000256" key="1">
    <source>
        <dbReference type="ARBA" id="ARBA00022659"/>
    </source>
</evidence>
<dbReference type="PROSITE" id="PS50923">
    <property type="entry name" value="SUSHI"/>
    <property type="match status" value="1"/>
</dbReference>
<evidence type="ECO:0000256" key="6">
    <source>
        <dbReference type="PROSITE-ProRule" id="PRU00302"/>
    </source>
</evidence>
<keyword evidence="9" id="KW-1185">Reference proteome</keyword>
<keyword evidence="1 6" id="KW-0768">Sushi</keyword>
<evidence type="ECO:0000259" key="7">
    <source>
        <dbReference type="PROSITE" id="PS50923"/>
    </source>
</evidence>
<comment type="caution">
    <text evidence="8">The sequence shown here is derived from an EMBL/GenBank/DDBJ whole genome shotgun (WGS) entry which is preliminary data.</text>
</comment>
<comment type="caution">
    <text evidence="6">Lacks conserved residue(s) required for the propagation of feature annotation.</text>
</comment>
<protein>
    <recommendedName>
        <fullName evidence="7">Sushi domain-containing protein</fullName>
    </recommendedName>
</protein>
<keyword evidence="4 6" id="KW-1015">Disulfide bond</keyword>
<dbReference type="Proteomes" id="UP001177670">
    <property type="component" value="Unassembled WGS sequence"/>
</dbReference>
<proteinExistence type="predicted"/>
<evidence type="ECO:0000313" key="9">
    <source>
        <dbReference type="Proteomes" id="UP001177670"/>
    </source>
</evidence>
<dbReference type="FunFam" id="2.10.70.10:FF:000014">
    <property type="entry name" value="Membrane cofactor protein"/>
    <property type="match status" value="1"/>
</dbReference>
<reference evidence="8" key="1">
    <citation type="submission" date="2021-10" db="EMBL/GenBank/DDBJ databases">
        <title>Melipona bicolor Genome sequencing and assembly.</title>
        <authorList>
            <person name="Araujo N.S."/>
            <person name="Arias M.C."/>
        </authorList>
    </citation>
    <scope>NUCLEOTIDE SEQUENCE</scope>
    <source>
        <strain evidence="8">USP_2M_L1-L4_2017</strain>
        <tissue evidence="8">Whole body</tissue>
    </source>
</reference>
<keyword evidence="5" id="KW-0325">Glycoprotein</keyword>
<feature type="disulfide bond" evidence="6">
    <location>
        <begin position="53"/>
        <end position="80"/>
    </location>
</feature>
<dbReference type="CDD" id="cd00033">
    <property type="entry name" value="CCP"/>
    <property type="match status" value="1"/>
</dbReference>
<evidence type="ECO:0000313" key="8">
    <source>
        <dbReference type="EMBL" id="KAK1120973.1"/>
    </source>
</evidence>